<dbReference type="InterPro" id="IPR044751">
    <property type="entry name" value="Ion_transp-like_CBS"/>
</dbReference>
<dbReference type="Gene3D" id="3.10.580.10">
    <property type="entry name" value="CBS-domain"/>
    <property type="match status" value="1"/>
</dbReference>
<dbReference type="PANTHER" id="PTHR22777:SF17">
    <property type="entry name" value="UPF0053 PROTEIN SLL0260"/>
    <property type="match status" value="1"/>
</dbReference>
<dbReference type="Gene3D" id="3.30.465.10">
    <property type="match status" value="1"/>
</dbReference>
<dbReference type="PANTHER" id="PTHR22777">
    <property type="entry name" value="HEMOLYSIN-RELATED"/>
    <property type="match status" value="1"/>
</dbReference>
<evidence type="ECO:0000256" key="1">
    <source>
        <dbReference type="ARBA" id="ARBA00022737"/>
    </source>
</evidence>
<dbReference type="PROSITE" id="PS51371">
    <property type="entry name" value="CBS"/>
    <property type="match status" value="2"/>
</dbReference>
<dbReference type="Proteomes" id="UP000621540">
    <property type="component" value="Unassembled WGS sequence"/>
</dbReference>
<proteinExistence type="predicted"/>
<evidence type="ECO:0000259" key="4">
    <source>
        <dbReference type="PROSITE" id="PS51371"/>
    </source>
</evidence>
<organism evidence="5 6">
    <name type="scientific">Roseburia yibonii</name>
    <dbReference type="NCBI Taxonomy" id="2763063"/>
    <lineage>
        <taxon>Bacteria</taxon>
        <taxon>Bacillati</taxon>
        <taxon>Bacillota</taxon>
        <taxon>Clostridia</taxon>
        <taxon>Lachnospirales</taxon>
        <taxon>Lachnospiraceae</taxon>
        <taxon>Roseburia</taxon>
    </lineage>
</organism>
<gene>
    <name evidence="5" type="ORF">H8Z76_04370</name>
</gene>
<dbReference type="InterPro" id="IPR005170">
    <property type="entry name" value="Transptr-assoc_dom"/>
</dbReference>
<evidence type="ECO:0000256" key="3">
    <source>
        <dbReference type="PROSITE-ProRule" id="PRU00703"/>
    </source>
</evidence>
<reference evidence="5 6" key="1">
    <citation type="submission" date="2020-08" db="EMBL/GenBank/DDBJ databases">
        <title>Genome public.</title>
        <authorList>
            <person name="Liu C."/>
            <person name="Sun Q."/>
        </authorList>
    </citation>
    <scope>NUCLEOTIDE SEQUENCE [LARGE SCALE GENOMIC DNA]</scope>
    <source>
        <strain evidence="5 6">BX0805</strain>
    </source>
</reference>
<keyword evidence="2 3" id="KW-0129">CBS domain</keyword>
<dbReference type="Pfam" id="PF03471">
    <property type="entry name" value="CorC_HlyC"/>
    <property type="match status" value="1"/>
</dbReference>
<dbReference type="InterPro" id="IPR046342">
    <property type="entry name" value="CBS_dom_sf"/>
</dbReference>
<feature type="domain" description="CBS" evidence="4">
    <location>
        <begin position="87"/>
        <end position="150"/>
    </location>
</feature>
<dbReference type="InterPro" id="IPR000644">
    <property type="entry name" value="CBS_dom"/>
</dbReference>
<accession>A0ABR7I8L7</accession>
<dbReference type="InterPro" id="IPR036318">
    <property type="entry name" value="FAD-bd_PCMH-like_sf"/>
</dbReference>
<keyword evidence="6" id="KW-1185">Reference proteome</keyword>
<feature type="domain" description="CBS" evidence="4">
    <location>
        <begin position="156"/>
        <end position="216"/>
    </location>
</feature>
<dbReference type="Pfam" id="PF00571">
    <property type="entry name" value="CBS"/>
    <property type="match status" value="2"/>
</dbReference>
<dbReference type="SUPFAM" id="SSF54631">
    <property type="entry name" value="CBS-domain pair"/>
    <property type="match status" value="1"/>
</dbReference>
<keyword evidence="1" id="KW-0677">Repeat</keyword>
<dbReference type="CDD" id="cd04590">
    <property type="entry name" value="CBS_pair_CorC_HlyC_assoc"/>
    <property type="match status" value="1"/>
</dbReference>
<protein>
    <submittedName>
        <fullName evidence="5">HlyC/CorC family transporter</fullName>
    </submittedName>
</protein>
<dbReference type="SUPFAM" id="SSF56176">
    <property type="entry name" value="FAD-binding/transporter-associated domain-like"/>
    <property type="match status" value="1"/>
</dbReference>
<dbReference type="InterPro" id="IPR016169">
    <property type="entry name" value="FAD-bd_PCMH_sub2"/>
</dbReference>
<evidence type="ECO:0000313" key="5">
    <source>
        <dbReference type="EMBL" id="MBC5753273.1"/>
    </source>
</evidence>
<dbReference type="SMART" id="SM01091">
    <property type="entry name" value="CorC_HlyC"/>
    <property type="match status" value="1"/>
</dbReference>
<evidence type="ECO:0000313" key="6">
    <source>
        <dbReference type="Proteomes" id="UP000621540"/>
    </source>
</evidence>
<name>A0ABR7I8L7_9FIRM</name>
<sequence>MFVYKIDKGVQEMDDGANPHLGIIGRIVKFLKEMWHRLPFVQKEDVTEEEIISMVNEGHEQGVLLESEAEMIHNIFEFDEKEAKDIMTHRKNIAALDDKATLEDAIHFIVESRFSRCPVYQESIDNIVGILHIKEALAFSLNASLYHTPISEIKGLVREVHFIPETRNINALFREMQSAKNHMVVVVDEYGQTAGIVAMEDILEEIVGNILDEHDEEDIMIEKQADGTYLMNGMAPLEDVAETLGLELDTDDYDTLNGFLISLIDKIPGDDEVFGVKYGGYEFEVKQVEDKMIKSVKVRRLPDAEADTDTSCQQNEKMIE</sequence>
<dbReference type="EMBL" id="JACOQH010000002">
    <property type="protein sequence ID" value="MBC5753273.1"/>
    <property type="molecule type" value="Genomic_DNA"/>
</dbReference>
<comment type="caution">
    <text evidence="5">The sequence shown here is derived from an EMBL/GenBank/DDBJ whole genome shotgun (WGS) entry which is preliminary data.</text>
</comment>
<dbReference type="SMART" id="SM00116">
    <property type="entry name" value="CBS"/>
    <property type="match status" value="2"/>
</dbReference>
<evidence type="ECO:0000256" key="2">
    <source>
        <dbReference type="ARBA" id="ARBA00023122"/>
    </source>
</evidence>